<accession>C1F3X1</accession>
<dbReference type="InParanoid" id="C1F3X1"/>
<keyword evidence="3" id="KW-1185">Reference proteome</keyword>
<evidence type="ECO:0000313" key="2">
    <source>
        <dbReference type="EMBL" id="ACO33332.1"/>
    </source>
</evidence>
<dbReference type="KEGG" id="aca:ACP_2911"/>
<evidence type="ECO:0000313" key="3">
    <source>
        <dbReference type="Proteomes" id="UP000002207"/>
    </source>
</evidence>
<protein>
    <submittedName>
        <fullName evidence="2">Uncharacterized protein</fullName>
    </submittedName>
</protein>
<proteinExistence type="predicted"/>
<feature type="region of interest" description="Disordered" evidence="1">
    <location>
        <begin position="381"/>
        <end position="436"/>
    </location>
</feature>
<sequence length="465" mass="48988">MRGIFPAIWLECGPFEPTIGKRRGLRSGGRLEDILRRGQGYRGRGGKGFSAPHPRWQRLFCGGCRGGLRGWRCGRGRSGGGCRGRRRRRLEHGFEQCVGDGRGQDDTVFLLPHTGAVDDLFDVGVHVAAGGHAFEHMRRAQDGLEAIGGGLCLTHALGDLLDAQAQRAGPAERGHEGGVRRDGQGHAKQLDWLLPVAAEGQANLADAPGEREQGYVLVVRGQQRGAGEGHGGGAIAVHDGVNLLGGGGIADGDHVIAEQRHTIGAALVGDVVDGVAGVVLLSGRDAGQIFRELAAVEVTFKDLGVGDRPIGSVGRGHALEGEGHLIEIALEDDAGGLDEFLVLRAGRDRIAVKVRGGAQGREVDVDDAVGFRQQPRDLWRGFGSKVNRSGEQEQNGGHNGNGDPGAPSSHGNHHLIQSGPRERQKHGRRASQQVRREGRVACCDSRACVCTAGGPTTVGVKESAA</sequence>
<dbReference type="EMBL" id="CP001472">
    <property type="protein sequence ID" value="ACO33332.1"/>
    <property type="molecule type" value="Genomic_DNA"/>
</dbReference>
<reference evidence="2 3" key="1">
    <citation type="journal article" date="2009" name="Appl. Environ. Microbiol.">
        <title>Three genomes from the phylum Acidobacteria provide insight into the lifestyles of these microorganisms in soils.</title>
        <authorList>
            <person name="Ward N.L."/>
            <person name="Challacombe J.F."/>
            <person name="Janssen P.H."/>
            <person name="Henrissat B."/>
            <person name="Coutinho P.M."/>
            <person name="Wu M."/>
            <person name="Xie G."/>
            <person name="Haft D.H."/>
            <person name="Sait M."/>
            <person name="Badger J."/>
            <person name="Barabote R.D."/>
            <person name="Bradley B."/>
            <person name="Brettin T.S."/>
            <person name="Brinkac L.M."/>
            <person name="Bruce D."/>
            <person name="Creasy T."/>
            <person name="Daugherty S.C."/>
            <person name="Davidsen T.M."/>
            <person name="DeBoy R.T."/>
            <person name="Detter J.C."/>
            <person name="Dodson R.J."/>
            <person name="Durkin A.S."/>
            <person name="Ganapathy A."/>
            <person name="Gwinn-Giglio M."/>
            <person name="Han C.S."/>
            <person name="Khouri H."/>
            <person name="Kiss H."/>
            <person name="Kothari S.P."/>
            <person name="Madupu R."/>
            <person name="Nelson K.E."/>
            <person name="Nelson W.C."/>
            <person name="Paulsen I."/>
            <person name="Penn K."/>
            <person name="Ren Q."/>
            <person name="Rosovitz M.J."/>
            <person name="Selengut J.D."/>
            <person name="Shrivastava S."/>
            <person name="Sullivan S.A."/>
            <person name="Tapia R."/>
            <person name="Thompson L.S."/>
            <person name="Watkins K.L."/>
            <person name="Yang Q."/>
            <person name="Yu C."/>
            <person name="Zafar N."/>
            <person name="Zhou L."/>
            <person name="Kuske C.R."/>
        </authorList>
    </citation>
    <scope>NUCLEOTIDE SEQUENCE [LARGE SCALE GENOMIC DNA]</scope>
    <source>
        <strain evidence="3">ATCC 51196 / DSM 11244 / BCRC 80197 / JCM 7670 / NBRC 15755 / NCIMB 13165 / 161</strain>
    </source>
</reference>
<dbReference type="HOGENOM" id="CLU_587466_0_0_0"/>
<gene>
    <name evidence="2" type="ordered locus">ACP_2911</name>
</gene>
<dbReference type="Proteomes" id="UP000002207">
    <property type="component" value="Chromosome"/>
</dbReference>
<name>C1F3X1_ACIC5</name>
<organism evidence="2 3">
    <name type="scientific">Acidobacterium capsulatum (strain ATCC 51196 / DSM 11244 / BCRC 80197 / JCM 7670 / NBRC 15755 / NCIMB 13165 / 161)</name>
    <dbReference type="NCBI Taxonomy" id="240015"/>
    <lineage>
        <taxon>Bacteria</taxon>
        <taxon>Pseudomonadati</taxon>
        <taxon>Acidobacteriota</taxon>
        <taxon>Terriglobia</taxon>
        <taxon>Terriglobales</taxon>
        <taxon>Acidobacteriaceae</taxon>
        <taxon>Acidobacterium</taxon>
    </lineage>
</organism>
<dbReference type="AlphaFoldDB" id="C1F3X1"/>
<evidence type="ECO:0000256" key="1">
    <source>
        <dbReference type="SAM" id="MobiDB-lite"/>
    </source>
</evidence>